<dbReference type="Pfam" id="PF13616">
    <property type="entry name" value="Rotamase_3"/>
    <property type="match status" value="1"/>
</dbReference>
<dbReference type="EMBL" id="UINC01218976">
    <property type="protein sequence ID" value="SVE46237.1"/>
    <property type="molecule type" value="Genomic_DNA"/>
</dbReference>
<name>A0A383DP17_9ZZZZ</name>
<feature type="domain" description="PpiC" evidence="1">
    <location>
        <begin position="119"/>
        <end position="174"/>
    </location>
</feature>
<dbReference type="SUPFAM" id="SSF54534">
    <property type="entry name" value="FKBP-like"/>
    <property type="match status" value="1"/>
</dbReference>
<dbReference type="InterPro" id="IPR046357">
    <property type="entry name" value="PPIase_dom_sf"/>
</dbReference>
<proteinExistence type="predicted"/>
<evidence type="ECO:0000259" key="1">
    <source>
        <dbReference type="PROSITE" id="PS50198"/>
    </source>
</evidence>
<organism evidence="2">
    <name type="scientific">marine metagenome</name>
    <dbReference type="NCBI Taxonomy" id="408172"/>
    <lineage>
        <taxon>unclassified sequences</taxon>
        <taxon>metagenomes</taxon>
        <taxon>ecological metagenomes</taxon>
    </lineage>
</organism>
<dbReference type="PROSITE" id="PS50198">
    <property type="entry name" value="PPIC_PPIASE_2"/>
    <property type="match status" value="1"/>
</dbReference>
<dbReference type="InterPro" id="IPR000297">
    <property type="entry name" value="PPIase_PpiC"/>
</dbReference>
<reference evidence="2" key="1">
    <citation type="submission" date="2018-05" db="EMBL/GenBank/DDBJ databases">
        <authorList>
            <person name="Lanie J.A."/>
            <person name="Ng W.-L."/>
            <person name="Kazmierczak K.M."/>
            <person name="Andrzejewski T.M."/>
            <person name="Davidsen T.M."/>
            <person name="Wayne K.J."/>
            <person name="Tettelin H."/>
            <person name="Glass J.I."/>
            <person name="Rusch D."/>
            <person name="Podicherti R."/>
            <person name="Tsui H.-C.T."/>
            <person name="Winkler M.E."/>
        </authorList>
    </citation>
    <scope>NUCLEOTIDE SEQUENCE</scope>
</reference>
<evidence type="ECO:0000313" key="2">
    <source>
        <dbReference type="EMBL" id="SVE46237.1"/>
    </source>
</evidence>
<feature type="non-terminal residue" evidence="2">
    <location>
        <position position="174"/>
    </location>
</feature>
<dbReference type="GO" id="GO:0003755">
    <property type="term" value="F:peptidyl-prolyl cis-trans isomerase activity"/>
    <property type="evidence" value="ECO:0007669"/>
    <property type="project" value="InterPro"/>
</dbReference>
<gene>
    <name evidence="2" type="ORF">METZ01_LOCUS499091</name>
</gene>
<accession>A0A383DP17</accession>
<protein>
    <recommendedName>
        <fullName evidence="1">PpiC domain-containing protein</fullName>
    </recommendedName>
</protein>
<dbReference type="AlphaFoldDB" id="A0A383DP17"/>
<dbReference type="Gene3D" id="3.10.50.40">
    <property type="match status" value="1"/>
</dbReference>
<sequence>MIIIIGCSTQDKEEIVVIARVGDKTIQINEFKNRYSEYLNRIGAKDNLLFRNQFLEGEVDRIVLLAIADSLGLGENLEIKDKINHARQSGILDEFFYREIFKTYQASDSLLRNAFEKSKTEIHVRHLYANSLEKANQLKTQLNAGVSFEELAITIFQDSALAATGGDLGYFSLG</sequence>